<organism evidence="2 3">
    <name type="scientific">Scleropages formosus</name>
    <name type="common">Asian bonytongue</name>
    <name type="synonym">Osteoglossum formosum</name>
    <dbReference type="NCBI Taxonomy" id="113540"/>
    <lineage>
        <taxon>Eukaryota</taxon>
        <taxon>Metazoa</taxon>
        <taxon>Chordata</taxon>
        <taxon>Craniata</taxon>
        <taxon>Vertebrata</taxon>
        <taxon>Euteleostomi</taxon>
        <taxon>Actinopterygii</taxon>
        <taxon>Neopterygii</taxon>
        <taxon>Teleostei</taxon>
        <taxon>Osteoglossocephala</taxon>
        <taxon>Osteoglossomorpha</taxon>
        <taxon>Osteoglossiformes</taxon>
        <taxon>Osteoglossidae</taxon>
        <taxon>Scleropages</taxon>
    </lineage>
</organism>
<comment type="caution">
    <text evidence="2">The sequence shown here is derived from an EMBL/GenBank/DDBJ whole genome shotgun (WGS) entry which is preliminary data.</text>
</comment>
<feature type="transmembrane region" description="Helical" evidence="1">
    <location>
        <begin position="124"/>
        <end position="140"/>
    </location>
</feature>
<keyword evidence="1" id="KW-0812">Transmembrane</keyword>
<gene>
    <name evidence="2" type="ORF">Z043_115122</name>
</gene>
<dbReference type="AlphaFoldDB" id="A0A0P7UER9"/>
<evidence type="ECO:0000313" key="2">
    <source>
        <dbReference type="EMBL" id="KPP66378.1"/>
    </source>
</evidence>
<dbReference type="EMBL" id="JARO02005678">
    <property type="protein sequence ID" value="KPP66378.1"/>
    <property type="molecule type" value="Genomic_DNA"/>
</dbReference>
<reference evidence="2 3" key="1">
    <citation type="submission" date="2015-08" db="EMBL/GenBank/DDBJ databases">
        <title>The genome of the Asian arowana (Scleropages formosus).</title>
        <authorList>
            <person name="Tan M.H."/>
            <person name="Gan H.M."/>
            <person name="Croft L.J."/>
            <person name="Austin C.M."/>
        </authorList>
    </citation>
    <scope>NUCLEOTIDE SEQUENCE [LARGE SCALE GENOMIC DNA]</scope>
    <source>
        <strain evidence="2">Aro1</strain>
    </source>
</reference>
<protein>
    <submittedName>
        <fullName evidence="2">Uncharacterized protein</fullName>
    </submittedName>
</protein>
<dbReference type="Proteomes" id="UP000034805">
    <property type="component" value="Unassembled WGS sequence"/>
</dbReference>
<evidence type="ECO:0000256" key="1">
    <source>
        <dbReference type="SAM" id="Phobius"/>
    </source>
</evidence>
<accession>A0A0P7UER9</accession>
<sequence>MVAQAREPSKVTCLQAGSTEAQSTLLYDVNFRVARDIGRQLAEIGDQLDQQRGSSRVHARLRLLPDATPARFLARTALFGGILTSRWDLNAVPTVIRGWIPLVRRHPGQATTGSAASVSCVRSIRLLLAVGLLVAVAVWINF</sequence>
<evidence type="ECO:0000313" key="3">
    <source>
        <dbReference type="Proteomes" id="UP000034805"/>
    </source>
</evidence>
<keyword evidence="1" id="KW-1133">Transmembrane helix</keyword>
<proteinExistence type="predicted"/>
<name>A0A0P7UER9_SCLFO</name>
<keyword evidence="1" id="KW-0472">Membrane</keyword>